<evidence type="ECO:0000259" key="5">
    <source>
        <dbReference type="Pfam" id="PF13476"/>
    </source>
</evidence>
<evidence type="ECO:0000256" key="1">
    <source>
        <dbReference type="ARBA" id="ARBA00006930"/>
    </source>
</evidence>
<gene>
    <name evidence="6" type="ORF">DXA38_22420</name>
</gene>
<evidence type="ECO:0000313" key="6">
    <source>
        <dbReference type="EMBL" id="RGC08043.1"/>
    </source>
</evidence>
<dbReference type="InterPro" id="IPR027417">
    <property type="entry name" value="P-loop_NTPase"/>
</dbReference>
<dbReference type="Gene3D" id="3.40.50.300">
    <property type="entry name" value="P-loop containing nucleotide triphosphate hydrolases"/>
    <property type="match status" value="1"/>
</dbReference>
<evidence type="ECO:0000256" key="2">
    <source>
        <dbReference type="ARBA" id="ARBA00011322"/>
    </source>
</evidence>
<accession>A0A3E2VBU6</accession>
<reference evidence="6 7" key="1">
    <citation type="submission" date="2018-08" db="EMBL/GenBank/DDBJ databases">
        <title>A genome reference for cultivated species of the human gut microbiota.</title>
        <authorList>
            <person name="Zou Y."/>
            <person name="Xue W."/>
            <person name="Luo G."/>
        </authorList>
    </citation>
    <scope>NUCLEOTIDE SEQUENCE [LARGE SCALE GENOMIC DNA]</scope>
    <source>
        <strain evidence="6 7">OF01-2LB</strain>
    </source>
</reference>
<feature type="coiled-coil region" evidence="4">
    <location>
        <begin position="247"/>
        <end position="274"/>
    </location>
</feature>
<dbReference type="RefSeq" id="WP_117445064.1">
    <property type="nucleotide sequence ID" value="NZ_QVEV01000090.1"/>
</dbReference>
<dbReference type="OrthoDB" id="9791904at2"/>
<name>A0A3E2VBU6_CLOIN</name>
<comment type="similarity">
    <text evidence="1">Belongs to the SMC family. SbcC subfamily.</text>
</comment>
<evidence type="ECO:0000313" key="7">
    <source>
        <dbReference type="Proteomes" id="UP000260025"/>
    </source>
</evidence>
<evidence type="ECO:0000256" key="3">
    <source>
        <dbReference type="ARBA" id="ARBA00013368"/>
    </source>
</evidence>
<dbReference type="GO" id="GO:0016887">
    <property type="term" value="F:ATP hydrolysis activity"/>
    <property type="evidence" value="ECO:0007669"/>
    <property type="project" value="InterPro"/>
</dbReference>
<dbReference type="AlphaFoldDB" id="A0A3E2VBU6"/>
<dbReference type="SUPFAM" id="SSF52540">
    <property type="entry name" value="P-loop containing nucleoside triphosphate hydrolases"/>
    <property type="match status" value="1"/>
</dbReference>
<keyword evidence="4" id="KW-0175">Coiled coil</keyword>
<protein>
    <recommendedName>
        <fullName evidence="3">Nuclease SbcCD subunit C</fullName>
    </recommendedName>
</protein>
<dbReference type="EMBL" id="QVEV01000090">
    <property type="protein sequence ID" value="RGC08043.1"/>
    <property type="molecule type" value="Genomic_DNA"/>
</dbReference>
<dbReference type="Proteomes" id="UP000260025">
    <property type="component" value="Unassembled WGS sequence"/>
</dbReference>
<sequence>MQLLNIKIRNFRQYKDVDLELAYGEGNKLTVILGENGYGKTTLIRAFVWCLYGENTFKDQILLNKDVAISMNENDIQKVEVRIDLKHNDCRYRISRYENYKHNGSNVVKEASSTLSVQRDGKPISYDKAQIEINKILKQDLKDYFFYDGEHNRIEASVDRRSIKDTISQMMGIKRIESLREYFKPVGTYTVTNSLTNKMKGDALELNPLMKEKDELLQKKSDLLSDVKGYDDEVLKLTQQYNEKESLIKVNDQVKEKQIEKERLQKEINEIQLGLDDDFSNMISTIQPKSTSQNKNSLPFLKILYAQCFKQKNIENLALSSNFGSENSLSHISEEAVDQLIQRGTCLCGAIIKGGNDAYKHLQEAKEHMEPHDFGKYLSDFNESEQSNVTYAYDYIQNSRTKIEVLLDNIELIEKDKELLDIVKKRYSR</sequence>
<dbReference type="InterPro" id="IPR038729">
    <property type="entry name" value="Rad50/SbcC_AAA"/>
</dbReference>
<evidence type="ECO:0000256" key="4">
    <source>
        <dbReference type="SAM" id="Coils"/>
    </source>
</evidence>
<dbReference type="GO" id="GO:0006302">
    <property type="term" value="P:double-strand break repair"/>
    <property type="evidence" value="ECO:0007669"/>
    <property type="project" value="InterPro"/>
</dbReference>
<organism evidence="6 7">
    <name type="scientific">Clostridium innocuum</name>
    <dbReference type="NCBI Taxonomy" id="1522"/>
    <lineage>
        <taxon>Bacteria</taxon>
        <taxon>Bacillati</taxon>
        <taxon>Bacillota</taxon>
        <taxon>Clostridia</taxon>
        <taxon>Eubacteriales</taxon>
        <taxon>Clostridiaceae</taxon>
        <taxon>Clostridium</taxon>
    </lineage>
</organism>
<proteinExistence type="inferred from homology"/>
<dbReference type="Pfam" id="PF13476">
    <property type="entry name" value="AAA_23"/>
    <property type="match status" value="1"/>
</dbReference>
<comment type="caution">
    <text evidence="6">The sequence shown here is derived from an EMBL/GenBank/DDBJ whole genome shotgun (WGS) entry which is preliminary data.</text>
</comment>
<dbReference type="PANTHER" id="PTHR32114">
    <property type="entry name" value="ABC TRANSPORTER ABCH.3"/>
    <property type="match status" value="1"/>
</dbReference>
<comment type="subunit">
    <text evidence="2">Heterodimer of SbcC and SbcD.</text>
</comment>
<feature type="domain" description="Rad50/SbcC-type AAA" evidence="5">
    <location>
        <begin position="6"/>
        <end position="271"/>
    </location>
</feature>
<dbReference type="PANTHER" id="PTHR32114:SF2">
    <property type="entry name" value="ABC TRANSPORTER ABCH.3"/>
    <property type="match status" value="1"/>
</dbReference>